<dbReference type="SUPFAM" id="SSF52799">
    <property type="entry name" value="(Phosphotyrosine protein) phosphatases II"/>
    <property type="match status" value="1"/>
</dbReference>
<dbReference type="InterPro" id="IPR029021">
    <property type="entry name" value="Prot-tyrosine_phosphatase-like"/>
</dbReference>
<sequence length="99" mass="10378">MFLDFVARSHGNLLIYCHDGLSRSPALAIVALAARGRDPVEACALVRAAVPEASPNRLVLALAGRTLGVDLVAAASGFTFRRGPVGALGRETGLRRVLK</sequence>
<reference evidence="2" key="1">
    <citation type="journal article" date="2019" name="Int. J. Syst. Evol. Microbiol.">
        <title>The Global Catalogue of Microorganisms (GCM) 10K type strain sequencing project: providing services to taxonomists for standard genome sequencing and annotation.</title>
        <authorList>
            <consortium name="The Broad Institute Genomics Platform"/>
            <consortium name="The Broad Institute Genome Sequencing Center for Infectious Disease"/>
            <person name="Wu L."/>
            <person name="Ma J."/>
        </authorList>
    </citation>
    <scope>NUCLEOTIDE SEQUENCE [LARGE SCALE GENOMIC DNA]</scope>
    <source>
        <strain evidence="2">CCUG 56108</strain>
    </source>
</reference>
<organism evidence="1 2">
    <name type="scientific">Methylobacterium marchantiae</name>
    <dbReference type="NCBI Taxonomy" id="600331"/>
    <lineage>
        <taxon>Bacteria</taxon>
        <taxon>Pseudomonadati</taxon>
        <taxon>Pseudomonadota</taxon>
        <taxon>Alphaproteobacteria</taxon>
        <taxon>Hyphomicrobiales</taxon>
        <taxon>Methylobacteriaceae</taxon>
        <taxon>Methylobacterium</taxon>
    </lineage>
</organism>
<protein>
    <recommendedName>
        <fullName evidence="3">Tyrosine specific protein phosphatases domain-containing protein</fullName>
    </recommendedName>
</protein>
<keyword evidence="2" id="KW-1185">Reference proteome</keyword>
<dbReference type="Gene3D" id="3.90.190.10">
    <property type="entry name" value="Protein tyrosine phosphatase superfamily"/>
    <property type="match status" value="1"/>
</dbReference>
<evidence type="ECO:0000313" key="1">
    <source>
        <dbReference type="EMBL" id="MFD1301010.1"/>
    </source>
</evidence>
<accession>A0ABW3WW01</accession>
<comment type="caution">
    <text evidence="1">The sequence shown here is derived from an EMBL/GenBank/DDBJ whole genome shotgun (WGS) entry which is preliminary data.</text>
</comment>
<proteinExistence type="predicted"/>
<gene>
    <name evidence="1" type="ORF">ACFQ4G_05355</name>
</gene>
<name>A0ABW3WW01_9HYPH</name>
<evidence type="ECO:0000313" key="2">
    <source>
        <dbReference type="Proteomes" id="UP001597176"/>
    </source>
</evidence>
<dbReference type="Proteomes" id="UP001597176">
    <property type="component" value="Unassembled WGS sequence"/>
</dbReference>
<evidence type="ECO:0008006" key="3">
    <source>
        <dbReference type="Google" id="ProtNLM"/>
    </source>
</evidence>
<dbReference type="EMBL" id="JBHTND010000005">
    <property type="protein sequence ID" value="MFD1301010.1"/>
    <property type="molecule type" value="Genomic_DNA"/>
</dbReference>